<dbReference type="Gene3D" id="3.40.220.10">
    <property type="entry name" value="Leucine Aminopeptidase, subunit E, domain 1"/>
    <property type="match status" value="1"/>
</dbReference>
<organism evidence="1">
    <name type="scientific">Metapenaeus joyneri majanivirus</name>
    <dbReference type="NCBI Taxonomy" id="2984280"/>
    <lineage>
        <taxon>Viruses</taxon>
        <taxon>Viruses incertae sedis</taxon>
        <taxon>Naldaviricetes</taxon>
        <taxon>Nimaviridae</taxon>
    </lineage>
</organism>
<dbReference type="EMBL" id="LC738878">
    <property type="protein sequence ID" value="BDT62796.1"/>
    <property type="molecule type" value="Genomic_DNA"/>
</dbReference>
<evidence type="ECO:0000313" key="1">
    <source>
        <dbReference type="EMBL" id="BDT62796.1"/>
    </source>
</evidence>
<proteinExistence type="predicted"/>
<reference evidence="1" key="1">
    <citation type="submission" date="2022-10" db="EMBL/GenBank/DDBJ databases">
        <title>Genome sequences of endogenous nimaviruses in decapod crustaceans.</title>
        <authorList>
            <person name="Kawato S."/>
            <person name="Nozaki R."/>
            <person name="Kondo H."/>
            <person name="Hirono I."/>
        </authorList>
    </citation>
    <scope>NUCLEOTIDE SEQUENCE</scope>
    <source>
        <strain evidence="1">Tokushima2020</strain>
    </source>
</reference>
<protein>
    <submittedName>
        <fullName evidence="1">Wsv206-like protein</fullName>
    </submittedName>
</protein>
<dbReference type="SUPFAM" id="SSF52949">
    <property type="entry name" value="Macro domain-like"/>
    <property type="match status" value="1"/>
</dbReference>
<name>A0A9C7BWD8_9VIRU</name>
<sequence>MNSSNCMDNNNTIHIIGDITKLEKYPNYIIVQQLNCIATKSHGLSLQMASVYPYGDVYNMRKSIGNRNCAELNDRPVPGTITLHKNTNNRSQSPIICNLYGQYCYNKNDHPIFQRLIEYLYNKKKKGGKLNTADQSQLDYMLKDNKKQRYQWFLKGLNNLSSVLRGEEGGGLNNLSSVLRGEEEEGGGLGEEEGGGLNNIKSINNIFPSLDQRDIDQCDTVVFPYKIGCGLAGGNWNDYISAISKFSDEISKYGKKVIIMQLSTSGYN</sequence>
<dbReference type="InterPro" id="IPR043472">
    <property type="entry name" value="Macro_dom-like"/>
</dbReference>
<accession>A0A9C7BWD8</accession>